<dbReference type="Gene3D" id="3.40.30.10">
    <property type="entry name" value="Glutaredoxin"/>
    <property type="match status" value="1"/>
</dbReference>
<evidence type="ECO:0000256" key="1">
    <source>
        <dbReference type="ARBA" id="ARBA00010996"/>
    </source>
</evidence>
<dbReference type="Pfam" id="PF02630">
    <property type="entry name" value="SCO1-SenC"/>
    <property type="match status" value="1"/>
</dbReference>
<keyword evidence="3" id="KW-1015">Disulfide bond</keyword>
<dbReference type="PANTHER" id="PTHR12151:SF25">
    <property type="entry name" value="LINALOOL DEHYDRATASE_ISOMERASE DOMAIN-CONTAINING PROTEIN"/>
    <property type="match status" value="1"/>
</dbReference>
<keyword evidence="2" id="KW-0186">Copper</keyword>
<dbReference type="SUPFAM" id="SSF52833">
    <property type="entry name" value="Thioredoxin-like"/>
    <property type="match status" value="1"/>
</dbReference>
<dbReference type="GO" id="GO:0046872">
    <property type="term" value="F:metal ion binding"/>
    <property type="evidence" value="ECO:0007669"/>
    <property type="project" value="UniProtKB-KW"/>
</dbReference>
<gene>
    <name evidence="4" type="ORF">CAV_0373</name>
</gene>
<evidence type="ECO:0000256" key="3">
    <source>
        <dbReference type="PIRSR" id="PIRSR603782-2"/>
    </source>
</evidence>
<organism evidence="4 5">
    <name type="scientific">Campylobacter avium LMG 24591</name>
    <dbReference type="NCBI Taxonomy" id="522484"/>
    <lineage>
        <taxon>Bacteria</taxon>
        <taxon>Pseudomonadati</taxon>
        <taxon>Campylobacterota</taxon>
        <taxon>Epsilonproteobacteria</taxon>
        <taxon>Campylobacterales</taxon>
        <taxon>Campylobacteraceae</taxon>
        <taxon>Campylobacter</taxon>
    </lineage>
</organism>
<dbReference type="EMBL" id="CP022347">
    <property type="protein sequence ID" value="ASQ30041.1"/>
    <property type="molecule type" value="Genomic_DNA"/>
</dbReference>
<keyword evidence="2" id="KW-0479">Metal-binding</keyword>
<comment type="similarity">
    <text evidence="1">Belongs to the SCO1/2 family.</text>
</comment>
<evidence type="ECO:0000313" key="5">
    <source>
        <dbReference type="Proteomes" id="UP000201169"/>
    </source>
</evidence>
<dbReference type="InterPro" id="IPR036249">
    <property type="entry name" value="Thioredoxin-like_sf"/>
</dbReference>
<sequence>MKKKLVFSLVFLLLLLSFYVFYTQNKYDFTLISQDKIVSLKDFKGEKLIVYFGYTNCPDVCPATLSLLTSELKKQDKNPKLLFISLDIEADKDLQKSSEWLRYFYENSVFLLAKNEDELRKISKNYGVHYEKIDMKDSALKYTVAHSNFLFLFDENSNFLGKISNLSQNNLKKELSEFLR</sequence>
<dbReference type="PANTHER" id="PTHR12151">
    <property type="entry name" value="ELECTRON TRANSPORT PROTIN SCO1/SENC FAMILY MEMBER"/>
    <property type="match status" value="1"/>
</dbReference>
<feature type="binding site" evidence="2">
    <location>
        <position position="61"/>
    </location>
    <ligand>
        <name>Cu cation</name>
        <dbReference type="ChEBI" id="CHEBI:23378"/>
    </ligand>
</feature>
<dbReference type="CDD" id="cd02968">
    <property type="entry name" value="SCO"/>
    <property type="match status" value="1"/>
</dbReference>
<dbReference type="Proteomes" id="UP000201169">
    <property type="component" value="Chromosome"/>
</dbReference>
<name>A0A222MWA1_9BACT</name>
<accession>A0A222MWA1</accession>
<proteinExistence type="inferred from homology"/>
<protein>
    <submittedName>
        <fullName evidence="4">Cytochrome oxidase biogenesis protein, Sco1/SenC/PrrC family</fullName>
    </submittedName>
</protein>
<evidence type="ECO:0000256" key="2">
    <source>
        <dbReference type="PIRSR" id="PIRSR603782-1"/>
    </source>
</evidence>
<evidence type="ECO:0000313" key="4">
    <source>
        <dbReference type="EMBL" id="ASQ30041.1"/>
    </source>
</evidence>
<dbReference type="OrthoDB" id="9790194at2"/>
<feature type="binding site" evidence="2">
    <location>
        <position position="146"/>
    </location>
    <ligand>
        <name>Cu cation</name>
        <dbReference type="ChEBI" id="CHEBI:23378"/>
    </ligand>
</feature>
<dbReference type="InterPro" id="IPR003782">
    <property type="entry name" value="SCO1/SenC"/>
</dbReference>
<dbReference type="KEGG" id="cavi:CAV_0373"/>
<keyword evidence="5" id="KW-1185">Reference proteome</keyword>
<reference evidence="4 5" key="1">
    <citation type="submission" date="2017-07" db="EMBL/GenBank/DDBJ databases">
        <title>Analysis of two Campylobacter avium genomes and identification of a novel hippuricase gene.</title>
        <authorList>
            <person name="Miller W.G."/>
            <person name="Chapman M.H."/>
            <person name="Yee E."/>
            <person name="Revez J."/>
            <person name="Bono J.L."/>
            <person name="Rossi M."/>
        </authorList>
    </citation>
    <scope>NUCLEOTIDE SEQUENCE [LARGE SCALE GENOMIC DNA]</scope>
    <source>
        <strain evidence="4 5">LMG 24591</strain>
    </source>
</reference>
<feature type="disulfide bond" description="Redox-active" evidence="3">
    <location>
        <begin position="57"/>
        <end position="61"/>
    </location>
</feature>
<dbReference type="AlphaFoldDB" id="A0A222MWA1"/>
<dbReference type="RefSeq" id="WP_094324828.1">
    <property type="nucleotide sequence ID" value="NZ_CP022347.1"/>
</dbReference>
<feature type="binding site" evidence="2">
    <location>
        <position position="57"/>
    </location>
    <ligand>
        <name>Cu cation</name>
        <dbReference type="ChEBI" id="CHEBI:23378"/>
    </ligand>
</feature>